<dbReference type="Proteomes" id="UP000825729">
    <property type="component" value="Unassembled WGS sequence"/>
</dbReference>
<keyword evidence="4" id="KW-0812">Transmembrane</keyword>
<keyword evidence="7" id="KW-0560">Oxidoreductase</keyword>
<dbReference type="GO" id="GO:0004497">
    <property type="term" value="F:monooxygenase activity"/>
    <property type="evidence" value="ECO:0007669"/>
    <property type="project" value="UniProtKB-KW"/>
</dbReference>
<dbReference type="InterPro" id="IPR002401">
    <property type="entry name" value="Cyt_P450_E_grp-I"/>
</dbReference>
<sequence>MAGVVILLLQMLSFMFITVVLLLAGMAVVYQCWVWPVGANQRLKKNGFSGPPPVFPLGNIKEMIKNRPRKTMKGTLNDESSEYLSLNISHDIHSTVFPFFSQWRQRYGKVFVYWLGTEPFLYIGDPEFLNQVASGVVSKAWGKPTVFKRDWKSLFGTGLNMTEGEDWARHRHIIAPAFSPKNLKGMMSIMLDSTNQMLDKWSRLVGTNRAEINVERSLTCNAADIIAKTSFGTSDLQHRQKVTEKLQAIQLMLFQSKRMVGVPFNKYIHPLKTLESRKLGKEIDDLILAIIISRKTGGRSTSRPAGNDLLSLLMAENEKNGGVGKKLTDRELVDECKTFFFGGVETTALAVSWTLLLLAQHPDWQKRLGEEIKEVTGGQSLDFNMLPKLEKRAIHRSEASAVASYM</sequence>
<dbReference type="Pfam" id="PF00067">
    <property type="entry name" value="p450"/>
    <property type="match status" value="1"/>
</dbReference>
<dbReference type="EMBL" id="JAINDJ010000007">
    <property type="protein sequence ID" value="KAG9441240.1"/>
    <property type="molecule type" value="Genomic_DNA"/>
</dbReference>
<keyword evidence="9" id="KW-0503">Monooxygenase</keyword>
<evidence type="ECO:0000256" key="3">
    <source>
        <dbReference type="ARBA" id="ARBA00022617"/>
    </source>
</evidence>
<evidence type="ECO:0000256" key="10">
    <source>
        <dbReference type="ARBA" id="ARBA00023136"/>
    </source>
</evidence>
<dbReference type="InterPro" id="IPR001128">
    <property type="entry name" value="Cyt_P450"/>
</dbReference>
<keyword evidence="6" id="KW-1133">Transmembrane helix</keyword>
<dbReference type="GO" id="GO:0016020">
    <property type="term" value="C:membrane"/>
    <property type="evidence" value="ECO:0007669"/>
    <property type="project" value="UniProtKB-SubCell"/>
</dbReference>
<dbReference type="PANTHER" id="PTHR24282:SF15">
    <property type="entry name" value="CYTOCHROME P450, FAMILY 715, SUBFAMILY A, POLYPEPTIDE 1"/>
    <property type="match status" value="1"/>
</dbReference>
<evidence type="ECO:0000313" key="11">
    <source>
        <dbReference type="EMBL" id="KAG9441240.1"/>
    </source>
</evidence>
<keyword evidence="10" id="KW-0472">Membrane</keyword>
<reference evidence="11 12" key="1">
    <citation type="submission" date="2021-07" db="EMBL/GenBank/DDBJ databases">
        <title>The Aristolochia fimbriata genome: insights into angiosperm evolution, floral development and chemical biosynthesis.</title>
        <authorList>
            <person name="Jiao Y."/>
        </authorList>
    </citation>
    <scope>NUCLEOTIDE SEQUENCE [LARGE SCALE GENOMIC DNA]</scope>
    <source>
        <strain evidence="11">IBCAS-2021</strain>
        <tissue evidence="11">Leaf</tissue>
    </source>
</reference>
<organism evidence="11 12">
    <name type="scientific">Aristolochia fimbriata</name>
    <name type="common">White veined hardy Dutchman's pipe vine</name>
    <dbReference type="NCBI Taxonomy" id="158543"/>
    <lineage>
        <taxon>Eukaryota</taxon>
        <taxon>Viridiplantae</taxon>
        <taxon>Streptophyta</taxon>
        <taxon>Embryophyta</taxon>
        <taxon>Tracheophyta</taxon>
        <taxon>Spermatophyta</taxon>
        <taxon>Magnoliopsida</taxon>
        <taxon>Magnoliidae</taxon>
        <taxon>Piperales</taxon>
        <taxon>Aristolochiaceae</taxon>
        <taxon>Aristolochia</taxon>
    </lineage>
</organism>
<evidence type="ECO:0000256" key="7">
    <source>
        <dbReference type="ARBA" id="ARBA00023002"/>
    </source>
</evidence>
<keyword evidence="3" id="KW-0349">Heme</keyword>
<dbReference type="SUPFAM" id="SSF48264">
    <property type="entry name" value="Cytochrome P450"/>
    <property type="match status" value="1"/>
</dbReference>
<dbReference type="Gene3D" id="1.10.630.10">
    <property type="entry name" value="Cytochrome P450"/>
    <property type="match status" value="1"/>
</dbReference>
<dbReference type="InterPro" id="IPR050665">
    <property type="entry name" value="Cytochrome_P450_Monooxygen"/>
</dbReference>
<comment type="caution">
    <text evidence="11">The sequence shown here is derived from an EMBL/GenBank/DDBJ whole genome shotgun (WGS) entry which is preliminary data.</text>
</comment>
<evidence type="ECO:0000256" key="2">
    <source>
        <dbReference type="ARBA" id="ARBA00010617"/>
    </source>
</evidence>
<keyword evidence="5" id="KW-0479">Metal-binding</keyword>
<proteinExistence type="inferred from homology"/>
<evidence type="ECO:0000313" key="12">
    <source>
        <dbReference type="Proteomes" id="UP000825729"/>
    </source>
</evidence>
<dbReference type="GO" id="GO:0005506">
    <property type="term" value="F:iron ion binding"/>
    <property type="evidence" value="ECO:0007669"/>
    <property type="project" value="InterPro"/>
</dbReference>
<protein>
    <recommendedName>
        <fullName evidence="13">Cytochrome P450</fullName>
    </recommendedName>
</protein>
<evidence type="ECO:0000256" key="5">
    <source>
        <dbReference type="ARBA" id="ARBA00022723"/>
    </source>
</evidence>
<keyword evidence="12" id="KW-1185">Reference proteome</keyword>
<evidence type="ECO:0008006" key="13">
    <source>
        <dbReference type="Google" id="ProtNLM"/>
    </source>
</evidence>
<comment type="subcellular location">
    <subcellularLocation>
        <location evidence="1">Membrane</location>
    </subcellularLocation>
</comment>
<accession>A0AAV7DX68</accession>
<dbReference type="AlphaFoldDB" id="A0AAV7DX68"/>
<dbReference type="PANTHER" id="PTHR24282">
    <property type="entry name" value="CYTOCHROME P450 FAMILY MEMBER"/>
    <property type="match status" value="1"/>
</dbReference>
<gene>
    <name evidence="11" type="ORF">H6P81_017094</name>
</gene>
<dbReference type="InterPro" id="IPR036396">
    <property type="entry name" value="Cyt_P450_sf"/>
</dbReference>
<dbReference type="GO" id="GO:0016705">
    <property type="term" value="F:oxidoreductase activity, acting on paired donors, with incorporation or reduction of molecular oxygen"/>
    <property type="evidence" value="ECO:0007669"/>
    <property type="project" value="InterPro"/>
</dbReference>
<evidence type="ECO:0000256" key="8">
    <source>
        <dbReference type="ARBA" id="ARBA00023004"/>
    </source>
</evidence>
<evidence type="ECO:0000256" key="4">
    <source>
        <dbReference type="ARBA" id="ARBA00022692"/>
    </source>
</evidence>
<dbReference type="GO" id="GO:0020037">
    <property type="term" value="F:heme binding"/>
    <property type="evidence" value="ECO:0007669"/>
    <property type="project" value="InterPro"/>
</dbReference>
<keyword evidence="8" id="KW-0408">Iron</keyword>
<name>A0AAV7DX68_ARIFI</name>
<evidence type="ECO:0000256" key="6">
    <source>
        <dbReference type="ARBA" id="ARBA00022989"/>
    </source>
</evidence>
<evidence type="ECO:0000256" key="9">
    <source>
        <dbReference type="ARBA" id="ARBA00023033"/>
    </source>
</evidence>
<evidence type="ECO:0000256" key="1">
    <source>
        <dbReference type="ARBA" id="ARBA00004370"/>
    </source>
</evidence>
<dbReference type="PRINTS" id="PR00463">
    <property type="entry name" value="EP450I"/>
</dbReference>
<comment type="similarity">
    <text evidence="2">Belongs to the cytochrome P450 family.</text>
</comment>